<name>A0A1Y3MH33_9BACI</name>
<evidence type="ECO:0000313" key="1">
    <source>
        <dbReference type="EMBL" id="OUM46483.1"/>
    </source>
</evidence>
<organism evidence="1 2">
    <name type="scientific">Bacillus pseudomycoides</name>
    <dbReference type="NCBI Taxonomy" id="64104"/>
    <lineage>
        <taxon>Bacteria</taxon>
        <taxon>Bacillati</taxon>
        <taxon>Bacillota</taxon>
        <taxon>Bacilli</taxon>
        <taxon>Bacillales</taxon>
        <taxon>Bacillaceae</taxon>
        <taxon>Bacillus</taxon>
        <taxon>Bacillus cereus group</taxon>
    </lineage>
</organism>
<accession>A0A1Y3MH33</accession>
<gene>
    <name evidence="1" type="ORF">BW425_23535</name>
</gene>
<dbReference type="RefSeq" id="WP_088094537.1">
    <property type="nucleotide sequence ID" value="NZ_JBALMA010000291.1"/>
</dbReference>
<dbReference type="AlphaFoldDB" id="A0A1Y3MH33"/>
<reference evidence="1 2" key="1">
    <citation type="submission" date="2017-02" db="EMBL/GenBank/DDBJ databases">
        <title>Bacillus pseudomycoides isolate FSL K6-0042.</title>
        <authorList>
            <person name="Kovac J."/>
        </authorList>
    </citation>
    <scope>NUCLEOTIDE SEQUENCE [LARGE SCALE GENOMIC DNA]</scope>
    <source>
        <strain evidence="1 2">FSL K6-0042</strain>
    </source>
</reference>
<sequence length="104" mass="12500">MNIENKMEVILDKRKKLNLNDDYGIQKSWNEIIEVLSENAENTIKYFENCSKEDLYWISEVFEDIVEIVRSKEFINCLRKLDKKFPELEMTKDIDIAESYIENL</sequence>
<dbReference type="Proteomes" id="UP000195321">
    <property type="component" value="Unassembled WGS sequence"/>
</dbReference>
<comment type="caution">
    <text evidence="1">The sequence shown here is derived from an EMBL/GenBank/DDBJ whole genome shotgun (WGS) entry which is preliminary data.</text>
</comment>
<dbReference type="EMBL" id="MWPX01000044">
    <property type="protein sequence ID" value="OUM46483.1"/>
    <property type="molecule type" value="Genomic_DNA"/>
</dbReference>
<protein>
    <submittedName>
        <fullName evidence="1">Uncharacterized protein</fullName>
    </submittedName>
</protein>
<proteinExistence type="predicted"/>
<evidence type="ECO:0000313" key="2">
    <source>
        <dbReference type="Proteomes" id="UP000195321"/>
    </source>
</evidence>